<keyword evidence="3 6" id="KW-0812">Transmembrane</keyword>
<proteinExistence type="inferred from homology"/>
<protein>
    <submittedName>
        <fullName evidence="7">Protein alcS</fullName>
    </submittedName>
</protein>
<dbReference type="GO" id="GO:0015123">
    <property type="term" value="F:acetate transmembrane transporter activity"/>
    <property type="evidence" value="ECO:0007669"/>
    <property type="project" value="TreeGrafter"/>
</dbReference>
<feature type="transmembrane region" description="Helical" evidence="6">
    <location>
        <begin position="157"/>
        <end position="175"/>
    </location>
</feature>
<dbReference type="InterPro" id="IPR000791">
    <property type="entry name" value="Gpr1/Fun34/SatP-like"/>
</dbReference>
<dbReference type="Pfam" id="PF01184">
    <property type="entry name" value="Gpr1_Fun34_YaaH"/>
    <property type="match status" value="1"/>
</dbReference>
<organism evidence="7 8">
    <name type="scientific">Lachnellula suecica</name>
    <dbReference type="NCBI Taxonomy" id="602035"/>
    <lineage>
        <taxon>Eukaryota</taxon>
        <taxon>Fungi</taxon>
        <taxon>Dikarya</taxon>
        <taxon>Ascomycota</taxon>
        <taxon>Pezizomycotina</taxon>
        <taxon>Leotiomycetes</taxon>
        <taxon>Helotiales</taxon>
        <taxon>Lachnaceae</taxon>
        <taxon>Lachnellula</taxon>
    </lineage>
</organism>
<feature type="transmembrane region" description="Helical" evidence="6">
    <location>
        <begin position="181"/>
        <end position="204"/>
    </location>
</feature>
<evidence type="ECO:0000256" key="3">
    <source>
        <dbReference type="ARBA" id="ARBA00022692"/>
    </source>
</evidence>
<name>A0A8T9C8N0_9HELO</name>
<keyword evidence="4 6" id="KW-1133">Transmembrane helix</keyword>
<dbReference type="Proteomes" id="UP000469558">
    <property type="component" value="Unassembled WGS sequence"/>
</dbReference>
<evidence type="ECO:0000256" key="6">
    <source>
        <dbReference type="SAM" id="Phobius"/>
    </source>
</evidence>
<feature type="transmembrane region" description="Helical" evidence="6">
    <location>
        <begin position="86"/>
        <end position="106"/>
    </location>
</feature>
<dbReference type="GO" id="GO:0005886">
    <property type="term" value="C:plasma membrane"/>
    <property type="evidence" value="ECO:0007669"/>
    <property type="project" value="TreeGrafter"/>
</dbReference>
<evidence type="ECO:0000256" key="5">
    <source>
        <dbReference type="ARBA" id="ARBA00023136"/>
    </source>
</evidence>
<evidence type="ECO:0000256" key="4">
    <source>
        <dbReference type="ARBA" id="ARBA00022989"/>
    </source>
</evidence>
<dbReference type="EMBL" id="QGMK01000606">
    <property type="protein sequence ID" value="TVY80807.1"/>
    <property type="molecule type" value="Genomic_DNA"/>
</dbReference>
<keyword evidence="8" id="KW-1185">Reference proteome</keyword>
<feature type="transmembrane region" description="Helical" evidence="6">
    <location>
        <begin position="53"/>
        <end position="74"/>
    </location>
</feature>
<dbReference type="PANTHER" id="PTHR31123">
    <property type="entry name" value="ACCUMULATION OF DYADS PROTEIN 2-RELATED"/>
    <property type="match status" value="1"/>
</dbReference>
<comment type="caution">
    <text evidence="7">The sequence shown here is derived from an EMBL/GenBank/DDBJ whole genome shotgun (WGS) entry which is preliminary data.</text>
</comment>
<sequence length="280" mass="29931">MSPTAAMNKTDSDHSELSRQMTVQLSSEQYERLFLQPQAAKGDLAKRLGNPTLLGLIGFLIPLSTTVFCLLQFQGSSTASLTSISGSTYFIGGIAMNVASIAEFILGNTFPFAVFMTFGCHWINLGYIADPLHGIVASYTADGVPGALSQGHNAGQGNYNVVMAIVCFIFTIGSLRTNVPLVVLFFTLIFLFSFVAAADYQLGFNPSAAGVEHATYYFKIAGGFGFVTMLMGWYLAILATCASTGVPCPLPDFNLSQKVFPDGTNAQMTEHAGARVENHA</sequence>
<dbReference type="AlphaFoldDB" id="A0A8T9C8N0"/>
<dbReference type="OrthoDB" id="3648309at2759"/>
<comment type="subcellular location">
    <subcellularLocation>
        <location evidence="1">Membrane</location>
        <topology evidence="1">Multi-pass membrane protein</topology>
    </subcellularLocation>
</comment>
<dbReference type="InterPro" id="IPR051633">
    <property type="entry name" value="AceTr"/>
</dbReference>
<evidence type="ECO:0000313" key="8">
    <source>
        <dbReference type="Proteomes" id="UP000469558"/>
    </source>
</evidence>
<keyword evidence="5 6" id="KW-0472">Membrane</keyword>
<reference evidence="7 8" key="1">
    <citation type="submission" date="2018-05" db="EMBL/GenBank/DDBJ databases">
        <title>Genome sequencing and assembly of the regulated plant pathogen Lachnellula willkommii and related sister species for the development of diagnostic species identification markers.</title>
        <authorList>
            <person name="Giroux E."/>
            <person name="Bilodeau G."/>
        </authorList>
    </citation>
    <scope>NUCLEOTIDE SEQUENCE [LARGE SCALE GENOMIC DNA]</scope>
    <source>
        <strain evidence="7 8">CBS 268.59</strain>
    </source>
</reference>
<feature type="transmembrane region" description="Helical" evidence="6">
    <location>
        <begin position="216"/>
        <end position="236"/>
    </location>
</feature>
<dbReference type="PANTHER" id="PTHR31123:SF4">
    <property type="entry name" value="PROTEIN ALCS"/>
    <property type="match status" value="1"/>
</dbReference>
<gene>
    <name evidence="7" type="primary">alcS_3</name>
    <name evidence="7" type="ORF">LSUE1_G003260</name>
</gene>
<evidence type="ECO:0000313" key="7">
    <source>
        <dbReference type="EMBL" id="TVY80807.1"/>
    </source>
</evidence>
<comment type="similarity">
    <text evidence="2">Belongs to the acetate uptake transporter (AceTr) (TC 2.A.96) family.</text>
</comment>
<evidence type="ECO:0000256" key="1">
    <source>
        <dbReference type="ARBA" id="ARBA00004141"/>
    </source>
</evidence>
<evidence type="ECO:0000256" key="2">
    <source>
        <dbReference type="ARBA" id="ARBA00005587"/>
    </source>
</evidence>
<accession>A0A8T9C8N0</accession>